<gene>
    <name evidence="1" type="ORF">LCPAC304_04840</name>
</gene>
<evidence type="ECO:0000313" key="1">
    <source>
        <dbReference type="EMBL" id="QBK92137.1"/>
    </source>
</evidence>
<sequence>MSKPRRLYYTNEELFPGLGKFKTFAYKIVKENGGREQGYNCSDKIDLSTFIWACKRRNWYFEELCITTSDALLVYINPIV</sequence>
<name>A0A481Z8M5_9VIRU</name>
<protein>
    <submittedName>
        <fullName evidence="1">Uncharacterized protein</fullName>
    </submittedName>
</protein>
<proteinExistence type="predicted"/>
<organism evidence="1">
    <name type="scientific">Pithovirus LCPAC304</name>
    <dbReference type="NCBI Taxonomy" id="2506594"/>
    <lineage>
        <taxon>Viruses</taxon>
        <taxon>Pithoviruses</taxon>
    </lineage>
</organism>
<accession>A0A481Z8M5</accession>
<reference evidence="1" key="1">
    <citation type="journal article" date="2019" name="MBio">
        <title>Virus Genomes from Deep Sea Sediments Expand the Ocean Megavirome and Support Independent Origins of Viral Gigantism.</title>
        <authorList>
            <person name="Backstrom D."/>
            <person name="Yutin N."/>
            <person name="Jorgensen S.L."/>
            <person name="Dharamshi J."/>
            <person name="Homa F."/>
            <person name="Zaremba-Niedwiedzka K."/>
            <person name="Spang A."/>
            <person name="Wolf Y.I."/>
            <person name="Koonin E.V."/>
            <person name="Ettema T.J."/>
        </authorList>
    </citation>
    <scope>NUCLEOTIDE SEQUENCE</scope>
</reference>
<dbReference type="EMBL" id="MK500568">
    <property type="protein sequence ID" value="QBK92137.1"/>
    <property type="molecule type" value="Genomic_DNA"/>
</dbReference>